<comment type="caution">
    <text evidence="1">The sequence shown here is derived from an EMBL/GenBank/DDBJ whole genome shotgun (WGS) entry which is preliminary data.</text>
</comment>
<evidence type="ECO:0000313" key="2">
    <source>
        <dbReference type="Proteomes" id="UP000019202"/>
    </source>
</evidence>
<proteinExistence type="predicted"/>
<dbReference type="Proteomes" id="UP000019202">
    <property type="component" value="Unassembled WGS sequence"/>
</dbReference>
<keyword evidence="2" id="KW-1185">Reference proteome</keyword>
<evidence type="ECO:0000313" key="1">
    <source>
        <dbReference type="EMBL" id="CDL83291.1"/>
    </source>
</evidence>
<dbReference type="AlphaFoldDB" id="W1J084"/>
<name>W1J084_9GAMM</name>
<protein>
    <recommendedName>
        <fullName evidence="3">Transposase</fullName>
    </recommendedName>
</protein>
<sequence length="68" mass="8062">MSGSGRIIFLYRMKINRKNQGDEFLGFSMERLTTLYPPFLEKSLCYVLGVWKKILKDMDDKKNNNVIR</sequence>
<reference evidence="1" key="1">
    <citation type="submission" date="2013-11" db="EMBL/GenBank/DDBJ databases">
        <title>Draft genome sequence and annotation of the entomopathogenic bacteria, Xenorhabdus cabanillasi strain JM26 and Xenorhabdus szentirmai strain DSM 16338.</title>
        <authorList>
            <person name="Gualtieri M."/>
            <person name="Ogier J.C."/>
            <person name="Pages S."/>
            <person name="Givaudan A."/>
            <person name="Gaudriault S."/>
        </authorList>
    </citation>
    <scope>NUCLEOTIDE SEQUENCE [LARGE SCALE GENOMIC DNA]</scope>
    <source>
        <strain evidence="1">DSM 16338</strain>
    </source>
</reference>
<accession>W1J084</accession>
<dbReference type="STRING" id="1427518.XSR1_30145"/>
<gene>
    <name evidence="1" type="ORF">XSR1_30145</name>
</gene>
<dbReference type="EMBL" id="CBXF010000088">
    <property type="protein sequence ID" value="CDL83291.1"/>
    <property type="molecule type" value="Genomic_DNA"/>
</dbReference>
<organism evidence="1 2">
    <name type="scientific">Xenorhabdus szentirmaii DSM 16338</name>
    <dbReference type="NCBI Taxonomy" id="1427518"/>
    <lineage>
        <taxon>Bacteria</taxon>
        <taxon>Pseudomonadati</taxon>
        <taxon>Pseudomonadota</taxon>
        <taxon>Gammaproteobacteria</taxon>
        <taxon>Enterobacterales</taxon>
        <taxon>Morganellaceae</taxon>
        <taxon>Xenorhabdus</taxon>
    </lineage>
</organism>
<evidence type="ECO:0008006" key="3">
    <source>
        <dbReference type="Google" id="ProtNLM"/>
    </source>
</evidence>